<comment type="similarity">
    <text evidence="2">Belongs to the alkaline ceramidase family.</text>
</comment>
<evidence type="ECO:0000256" key="6">
    <source>
        <dbReference type="ARBA" id="ARBA00023136"/>
    </source>
</evidence>
<keyword evidence="6 9" id="KW-0472">Membrane</keyword>
<comment type="cofactor">
    <cofactor evidence="8">
        <name>Zn(2+)</name>
        <dbReference type="ChEBI" id="CHEBI:29105"/>
    </cofactor>
</comment>
<evidence type="ECO:0000256" key="9">
    <source>
        <dbReference type="SAM" id="Phobius"/>
    </source>
</evidence>
<feature type="transmembrane region" description="Helical" evidence="9">
    <location>
        <begin position="69"/>
        <end position="88"/>
    </location>
</feature>
<sequence>MMNLTTVAPKLAKPGVWGPVTATLDWCEVNHQFSPYIAEMANTFSNLFTVGIALAGLSNALKQNLPTRYAVGYLGVALVGVGSFFFHATLQFHAQLADELPMIYVGSMALWLLFDNKPGFGIASARTKFLVVAAVILDILFTWTYVINRNPIYHQVVFGSMVFSTALRIAYILRHTSAARRIPDHKKQKITYLFSSGALLFALGFLIWNLDNGFCYTLTQWKQKVGWPTGFFLEGHSWWHVFTGIGTYYMFSGIQYVTLCTKDDAKNYDVTFRHGLPHIVRAQGDRKYI</sequence>
<keyword evidence="7" id="KW-0479">Metal-binding</keyword>
<keyword evidence="8" id="KW-0862">Zinc</keyword>
<keyword evidence="7" id="KW-0106">Calcium</keyword>
<reference evidence="10 11" key="1">
    <citation type="submission" date="2020-07" db="EMBL/GenBank/DDBJ databases">
        <title>Comparative genomics of pyrophilous fungi reveals a link between fire events and developmental genes.</title>
        <authorList>
            <consortium name="DOE Joint Genome Institute"/>
            <person name="Steindorff A.S."/>
            <person name="Carver A."/>
            <person name="Calhoun S."/>
            <person name="Stillman K."/>
            <person name="Liu H."/>
            <person name="Lipzen A."/>
            <person name="Pangilinan J."/>
            <person name="Labutti K."/>
            <person name="Bruns T.D."/>
            <person name="Grigoriev I.V."/>
        </authorList>
    </citation>
    <scope>NUCLEOTIDE SEQUENCE [LARGE SCALE GENOMIC DNA]</scope>
    <source>
        <strain evidence="10 11">CBS 144469</strain>
    </source>
</reference>
<evidence type="ECO:0000313" key="10">
    <source>
        <dbReference type="EMBL" id="KAF6766733.1"/>
    </source>
</evidence>
<feature type="binding site" evidence="8">
    <location>
        <position position="87"/>
    </location>
    <ligand>
        <name>Zn(2+)</name>
        <dbReference type="ChEBI" id="CHEBI:29105"/>
        <note>catalytic</note>
    </ligand>
</feature>
<dbReference type="Pfam" id="PF05875">
    <property type="entry name" value="Ceramidase"/>
    <property type="match status" value="1"/>
</dbReference>
<evidence type="ECO:0000256" key="1">
    <source>
        <dbReference type="ARBA" id="ARBA00004141"/>
    </source>
</evidence>
<evidence type="ECO:0000256" key="5">
    <source>
        <dbReference type="ARBA" id="ARBA00022989"/>
    </source>
</evidence>
<accession>A0A8H6IKY8</accession>
<evidence type="ECO:0000256" key="7">
    <source>
        <dbReference type="PIRSR" id="PIRSR608901-1"/>
    </source>
</evidence>
<feature type="binding site" evidence="7">
    <location>
        <position position="26"/>
    </location>
    <ligand>
        <name>Ca(2+)</name>
        <dbReference type="ChEBI" id="CHEBI:29108"/>
    </ligand>
</feature>
<name>A0A8H6IKY8_9AGAR</name>
<feature type="binding site" evidence="7">
    <location>
        <position position="39"/>
    </location>
    <ligand>
        <name>Ca(2+)</name>
        <dbReference type="ChEBI" id="CHEBI:29108"/>
    </ligand>
</feature>
<dbReference type="PANTHER" id="PTHR46187:SF3">
    <property type="entry name" value="ALKALINE CERAMIDASE 3"/>
    <property type="match status" value="1"/>
</dbReference>
<evidence type="ECO:0000256" key="2">
    <source>
        <dbReference type="ARBA" id="ARBA00009780"/>
    </source>
</evidence>
<dbReference type="GO" id="GO:0005789">
    <property type="term" value="C:endoplasmic reticulum membrane"/>
    <property type="evidence" value="ECO:0007669"/>
    <property type="project" value="TreeGrafter"/>
</dbReference>
<keyword evidence="11" id="KW-1185">Reference proteome</keyword>
<feature type="transmembrane region" description="Helical" evidence="9">
    <location>
        <begin position="192"/>
        <end position="210"/>
    </location>
</feature>
<feature type="binding site" evidence="7">
    <location>
        <position position="25"/>
    </location>
    <ligand>
        <name>Ca(2+)</name>
        <dbReference type="ChEBI" id="CHEBI:29108"/>
    </ligand>
</feature>
<protein>
    <submittedName>
        <fullName evidence="10">Ceramidase</fullName>
    </submittedName>
</protein>
<dbReference type="Proteomes" id="UP000521943">
    <property type="component" value="Unassembled WGS sequence"/>
</dbReference>
<dbReference type="InterPro" id="IPR008901">
    <property type="entry name" value="ACER"/>
</dbReference>
<feature type="binding site" evidence="7">
    <location>
        <position position="30"/>
    </location>
    <ligand>
        <name>Ca(2+)</name>
        <dbReference type="ChEBI" id="CHEBI:29108"/>
    </ligand>
</feature>
<feature type="transmembrane region" description="Helical" evidence="9">
    <location>
        <begin position="36"/>
        <end position="57"/>
    </location>
</feature>
<dbReference type="GO" id="GO:0016811">
    <property type="term" value="F:hydrolase activity, acting on carbon-nitrogen (but not peptide) bonds, in linear amides"/>
    <property type="evidence" value="ECO:0007669"/>
    <property type="project" value="InterPro"/>
</dbReference>
<gene>
    <name evidence="10" type="ORF">DFP72DRAFT_29782</name>
</gene>
<comment type="subcellular location">
    <subcellularLocation>
        <location evidence="1">Membrane</location>
        <topology evidence="1">Multi-pass membrane protein</topology>
    </subcellularLocation>
</comment>
<evidence type="ECO:0000256" key="3">
    <source>
        <dbReference type="ARBA" id="ARBA00022692"/>
    </source>
</evidence>
<comment type="caution">
    <text evidence="10">The sequence shown here is derived from an EMBL/GenBank/DDBJ whole genome shotgun (WGS) entry which is preliminary data.</text>
</comment>
<evidence type="ECO:0000256" key="4">
    <source>
        <dbReference type="ARBA" id="ARBA00022801"/>
    </source>
</evidence>
<organism evidence="10 11">
    <name type="scientific">Ephemerocybe angulata</name>
    <dbReference type="NCBI Taxonomy" id="980116"/>
    <lineage>
        <taxon>Eukaryota</taxon>
        <taxon>Fungi</taxon>
        <taxon>Dikarya</taxon>
        <taxon>Basidiomycota</taxon>
        <taxon>Agaricomycotina</taxon>
        <taxon>Agaricomycetes</taxon>
        <taxon>Agaricomycetidae</taxon>
        <taxon>Agaricales</taxon>
        <taxon>Agaricineae</taxon>
        <taxon>Psathyrellaceae</taxon>
        <taxon>Ephemerocybe</taxon>
    </lineage>
</organism>
<dbReference type="AlphaFoldDB" id="A0A8H6IKY8"/>
<dbReference type="GO" id="GO:0046514">
    <property type="term" value="P:ceramide catabolic process"/>
    <property type="evidence" value="ECO:0007669"/>
    <property type="project" value="TreeGrafter"/>
</dbReference>
<dbReference type="GO" id="GO:0046513">
    <property type="term" value="P:ceramide biosynthetic process"/>
    <property type="evidence" value="ECO:0007669"/>
    <property type="project" value="TreeGrafter"/>
</dbReference>
<feature type="transmembrane region" description="Helical" evidence="9">
    <location>
        <begin position="100"/>
        <end position="117"/>
    </location>
</feature>
<evidence type="ECO:0000313" key="11">
    <source>
        <dbReference type="Proteomes" id="UP000521943"/>
    </source>
</evidence>
<dbReference type="OrthoDB" id="187171at2759"/>
<dbReference type="EMBL" id="JACGCI010000001">
    <property type="protein sequence ID" value="KAF6766733.1"/>
    <property type="molecule type" value="Genomic_DNA"/>
</dbReference>
<feature type="binding site" evidence="7">
    <location>
        <position position="28"/>
    </location>
    <ligand>
        <name>Ca(2+)</name>
        <dbReference type="ChEBI" id="CHEBI:29108"/>
    </ligand>
</feature>
<keyword evidence="3 9" id="KW-0812">Transmembrane</keyword>
<keyword evidence="5 9" id="KW-1133">Transmembrane helix</keyword>
<evidence type="ECO:0000256" key="8">
    <source>
        <dbReference type="PIRSR" id="PIRSR608901-2"/>
    </source>
</evidence>
<dbReference type="PANTHER" id="PTHR46187">
    <property type="entry name" value="ALKALINE CERAMIDASE 3"/>
    <property type="match status" value="1"/>
</dbReference>
<dbReference type="GO" id="GO:0046872">
    <property type="term" value="F:metal ion binding"/>
    <property type="evidence" value="ECO:0007669"/>
    <property type="project" value="UniProtKB-KW"/>
</dbReference>
<feature type="binding site" evidence="8">
    <location>
        <position position="240"/>
    </location>
    <ligand>
        <name>Zn(2+)</name>
        <dbReference type="ChEBI" id="CHEBI:29105"/>
        <note>catalytic</note>
    </ligand>
</feature>
<proteinExistence type="inferred from homology"/>
<feature type="transmembrane region" description="Helical" evidence="9">
    <location>
        <begin position="152"/>
        <end position="171"/>
    </location>
</feature>
<keyword evidence="4" id="KW-0378">Hydrolase</keyword>
<feature type="binding site" evidence="8">
    <location>
        <position position="236"/>
    </location>
    <ligand>
        <name>Zn(2+)</name>
        <dbReference type="ChEBI" id="CHEBI:29105"/>
        <note>catalytic</note>
    </ligand>
</feature>
<feature type="transmembrane region" description="Helical" evidence="9">
    <location>
        <begin position="129"/>
        <end position="146"/>
    </location>
</feature>